<evidence type="ECO:0000256" key="1">
    <source>
        <dbReference type="SAM" id="MobiDB-lite"/>
    </source>
</evidence>
<organism evidence="2 3">
    <name type="scientific">Nocardia vinacea</name>
    <dbReference type="NCBI Taxonomy" id="96468"/>
    <lineage>
        <taxon>Bacteria</taxon>
        <taxon>Bacillati</taxon>
        <taxon>Actinomycetota</taxon>
        <taxon>Actinomycetes</taxon>
        <taxon>Mycobacteriales</taxon>
        <taxon>Nocardiaceae</taxon>
        <taxon>Nocardia</taxon>
    </lineage>
</organism>
<dbReference type="RefSeq" id="WP_329410007.1">
    <property type="nucleotide sequence ID" value="NZ_CP109441.1"/>
</dbReference>
<dbReference type="InterPro" id="IPR009057">
    <property type="entry name" value="Homeodomain-like_sf"/>
</dbReference>
<dbReference type="Gene3D" id="1.10.357.10">
    <property type="entry name" value="Tetracycline Repressor, domain 2"/>
    <property type="match status" value="1"/>
</dbReference>
<evidence type="ECO:0000313" key="3">
    <source>
        <dbReference type="Proteomes" id="UP001432062"/>
    </source>
</evidence>
<proteinExistence type="predicted"/>
<dbReference type="EMBL" id="CP109441">
    <property type="protein sequence ID" value="WUV46343.1"/>
    <property type="molecule type" value="Genomic_DNA"/>
</dbReference>
<feature type="region of interest" description="Disordered" evidence="1">
    <location>
        <begin position="1093"/>
        <end position="1121"/>
    </location>
</feature>
<accession>A0ABZ1YT42</accession>
<feature type="region of interest" description="Disordered" evidence="1">
    <location>
        <begin position="522"/>
        <end position="544"/>
    </location>
</feature>
<keyword evidence="3" id="KW-1185">Reference proteome</keyword>
<dbReference type="Proteomes" id="UP001432062">
    <property type="component" value="Chromosome"/>
</dbReference>
<feature type="region of interest" description="Disordered" evidence="1">
    <location>
        <begin position="655"/>
        <end position="718"/>
    </location>
</feature>
<sequence>MTIDMVVYAAVAAGALRREQVRAIYNWDDPDDFSRRWVHELPGLLVPAGRQRLSDRDTGARPQHGDVVMWFGADEPGGEERLMHVAVADGKADRRVDSASVLSFGARCPWLLAQPRRGATRLSGVEVTTIADISNAMLANWSHTVRVEFGPGPWTQPPATGTELRVPPSRESRALRPFNKKNWRREFPDFAEWVQGRPDVQRLTAAFDEWERAEGAAGAPTRLVEMVDAAVSSTRIEEALRSPGALPIDGHPQVAVQVDRDDNPTGLRVASMGGHGRVLRKLFTERPDVLDTIPRHGGRLRIAYDGVQLRIDGEVRSERLQPDGADPSRKLIPGRLLDEYLRLCSAGVLDKPGTKPGKSPKRPTFEQWIQGLPPSVFKGPGDSSYAMTTNGHILTDRAVEEGCRPPRASESDDPHGVLAALRRVVLEAPDDVARPAPIPEQPAQLTERSSEVLDLGVMSARVTVGKDPSGTWRLLVPFYSDFYPGDVLAHWCRHLHARRRRRLLNLIRRQLNGRVVASPATTAARPGYIGSRPTDSSDSAPPVLTPQERSALRAELAALLPVDQDEGQQVPVRLGPGTVLERLLTEEFVADPLRSGSYEAVTEAIADTVATAFGEPPAPAHRILVAAIHGILADWAGSGDASLLRRHIADLVGHGPQTVASGHPPPADTGPIGGQSVSQSDAESPEPGPTGPEHRESGDSTPEAAQPDDAPTDWLPSAQVPRTVVSLIRGLSKEGMTRVLADPAQARAVIAEVGRRFAETDLPVRVGGVTRRLAELFPPDELAYQQYSLERSIASGCLQYQLTETALQQMMSHPERVAAALQATYSEVEPGYFASWLDDDYVMHGRDGYPRDSGQHAFMQAAVEHLTAVWDLVDGPVWQELAAIKDERSRDRAPMLNSIPPHRRAELDLPAHSVDEFSIPGDNTVLSAATNMGSVQIVLRGYLESLAEHADVIEGWPWASIQHGVLEFASRLSVLAGVTFTTLGEFTEPRDPPRFAVEFDTANQTITSVAITGPAKQARADDRGGVCPGFVTFDPAGAARPSIDRLRQSLADFDVEAYRQTSGSKIAVMVGGFLLPLLGRDFPQLRFTEPTLTGRMSGCSGDPVRAVPRRAGRSSGQPGDDRREHLLTQFLAVAADQGYGPMSLETVLERAQLTRRTYFRMYSGKRSGFEAACASAIDRVRTACDAAMPDAHERHGGVRSRLETATRAYLTALAEHPDEACVLHRDMFAPGLEARPLHDQHWSMLAEHFARSLGPIDTHTGRLLAAAVTGIVTDRIRAVGAERRAIANLPDLTPTVTALTQALLPGGTE</sequence>
<evidence type="ECO:0008006" key="4">
    <source>
        <dbReference type="Google" id="ProtNLM"/>
    </source>
</evidence>
<gene>
    <name evidence="2" type="ORF">OG563_46090</name>
</gene>
<protein>
    <recommendedName>
        <fullName evidence="4">TetR family transcriptional regulator</fullName>
    </recommendedName>
</protein>
<evidence type="ECO:0000313" key="2">
    <source>
        <dbReference type="EMBL" id="WUV46343.1"/>
    </source>
</evidence>
<dbReference type="SUPFAM" id="SSF46689">
    <property type="entry name" value="Homeodomain-like"/>
    <property type="match status" value="1"/>
</dbReference>
<name>A0ABZ1YT42_9NOCA</name>
<reference evidence="2" key="1">
    <citation type="submission" date="2022-10" db="EMBL/GenBank/DDBJ databases">
        <title>The complete genomes of actinobacterial strains from the NBC collection.</title>
        <authorList>
            <person name="Joergensen T.S."/>
            <person name="Alvarez Arevalo M."/>
            <person name="Sterndorff E.B."/>
            <person name="Faurdal D."/>
            <person name="Vuksanovic O."/>
            <person name="Mourched A.-S."/>
            <person name="Charusanti P."/>
            <person name="Shaw S."/>
            <person name="Blin K."/>
            <person name="Weber T."/>
        </authorList>
    </citation>
    <scope>NUCLEOTIDE SEQUENCE</scope>
    <source>
        <strain evidence="2">NBC_01482</strain>
    </source>
</reference>